<dbReference type="NCBIfam" id="TIGR02232">
    <property type="entry name" value="myxo_disulf_rpt"/>
    <property type="match status" value="2"/>
</dbReference>
<evidence type="ECO:0000259" key="5">
    <source>
        <dbReference type="SMART" id="SM00181"/>
    </source>
</evidence>
<dbReference type="InterPro" id="IPR011936">
    <property type="entry name" value="Myxo_disulph_rpt"/>
</dbReference>
<feature type="domain" description="EGF-like" evidence="5">
    <location>
        <begin position="441"/>
        <end position="470"/>
    </location>
</feature>
<keyword evidence="3" id="KW-1015">Disulfide bond</keyword>
<comment type="caution">
    <text evidence="6">The sequence shown here is derived from an EMBL/GenBank/DDBJ whole genome shotgun (WGS) entry which is preliminary data.</text>
</comment>
<evidence type="ECO:0000313" key="6">
    <source>
        <dbReference type="EMBL" id="CAD8044601.1"/>
    </source>
</evidence>
<name>A0A8S1JR02_PARPR</name>
<feature type="transmembrane region" description="Helical" evidence="4">
    <location>
        <begin position="1166"/>
        <end position="1187"/>
    </location>
</feature>
<dbReference type="Proteomes" id="UP000688137">
    <property type="component" value="Unassembled WGS sequence"/>
</dbReference>
<dbReference type="OMA" id="QCEFTST"/>
<proteinExistence type="predicted"/>
<dbReference type="PANTHER" id="PTHR15332">
    <property type="entry name" value="PROPROTEIN CONVERTASE SUBTILISIN_KEXIN TYPE 5-LIKE"/>
    <property type="match status" value="1"/>
</dbReference>
<feature type="domain" description="EGF-like" evidence="5">
    <location>
        <begin position="405"/>
        <end position="440"/>
    </location>
</feature>
<keyword evidence="2" id="KW-0677">Repeat</keyword>
<dbReference type="InterPro" id="IPR006212">
    <property type="entry name" value="Furin_repeat"/>
</dbReference>
<evidence type="ECO:0000256" key="1">
    <source>
        <dbReference type="ARBA" id="ARBA00022729"/>
    </source>
</evidence>
<dbReference type="CDD" id="cd00064">
    <property type="entry name" value="FU"/>
    <property type="match status" value="1"/>
</dbReference>
<feature type="transmembrane region" description="Helical" evidence="4">
    <location>
        <begin position="1096"/>
        <end position="1117"/>
    </location>
</feature>
<feature type="domain" description="EGF-like" evidence="5">
    <location>
        <begin position="528"/>
        <end position="574"/>
    </location>
</feature>
<evidence type="ECO:0000256" key="3">
    <source>
        <dbReference type="ARBA" id="ARBA00023157"/>
    </source>
</evidence>
<keyword evidence="4" id="KW-1133">Transmembrane helix</keyword>
<feature type="transmembrane region" description="Helical" evidence="4">
    <location>
        <begin position="997"/>
        <end position="1018"/>
    </location>
</feature>
<accession>A0A8S1JR02</accession>
<reference evidence="6" key="1">
    <citation type="submission" date="2021-01" db="EMBL/GenBank/DDBJ databases">
        <authorList>
            <consortium name="Genoscope - CEA"/>
            <person name="William W."/>
        </authorList>
    </citation>
    <scope>NUCLEOTIDE SEQUENCE</scope>
</reference>
<organism evidence="6 7">
    <name type="scientific">Paramecium primaurelia</name>
    <dbReference type="NCBI Taxonomy" id="5886"/>
    <lineage>
        <taxon>Eukaryota</taxon>
        <taxon>Sar</taxon>
        <taxon>Alveolata</taxon>
        <taxon>Ciliophora</taxon>
        <taxon>Intramacronucleata</taxon>
        <taxon>Oligohymenophorea</taxon>
        <taxon>Peniculida</taxon>
        <taxon>Parameciidae</taxon>
        <taxon>Paramecium</taxon>
    </lineage>
</organism>
<keyword evidence="4" id="KW-0472">Membrane</keyword>
<evidence type="ECO:0000313" key="7">
    <source>
        <dbReference type="Proteomes" id="UP000688137"/>
    </source>
</evidence>
<keyword evidence="4" id="KW-0812">Transmembrane</keyword>
<feature type="transmembrane region" description="Helical" evidence="4">
    <location>
        <begin position="1275"/>
        <end position="1296"/>
    </location>
</feature>
<dbReference type="EMBL" id="CAJJDM010000004">
    <property type="protein sequence ID" value="CAD8044601.1"/>
    <property type="molecule type" value="Genomic_DNA"/>
</dbReference>
<feature type="domain" description="EGF-like" evidence="5">
    <location>
        <begin position="582"/>
        <end position="618"/>
    </location>
</feature>
<feature type="transmembrane region" description="Helical" evidence="4">
    <location>
        <begin position="1342"/>
        <end position="1363"/>
    </location>
</feature>
<evidence type="ECO:0000256" key="2">
    <source>
        <dbReference type="ARBA" id="ARBA00022737"/>
    </source>
</evidence>
<keyword evidence="1" id="KW-0732">Signal</keyword>
<evidence type="ECO:0000256" key="4">
    <source>
        <dbReference type="SAM" id="Phobius"/>
    </source>
</evidence>
<feature type="domain" description="EGF-like" evidence="5">
    <location>
        <begin position="340"/>
        <end position="369"/>
    </location>
</feature>
<feature type="transmembrane region" description="Helical" evidence="4">
    <location>
        <begin position="1199"/>
        <end position="1220"/>
    </location>
</feature>
<dbReference type="Pfam" id="PF13948">
    <property type="entry name" value="DUF4215"/>
    <property type="match status" value="2"/>
</dbReference>
<dbReference type="SMART" id="SM00181">
    <property type="entry name" value="EGF"/>
    <property type="match status" value="11"/>
</dbReference>
<feature type="domain" description="EGF-like" evidence="5">
    <location>
        <begin position="619"/>
        <end position="652"/>
    </location>
</feature>
<feature type="transmembrane region" description="Helical" evidence="4">
    <location>
        <begin position="1138"/>
        <end position="1160"/>
    </location>
</feature>
<keyword evidence="7" id="KW-1185">Reference proteome</keyword>
<dbReference type="InterPro" id="IPR000742">
    <property type="entry name" value="EGF"/>
</dbReference>
<sequence length="1423" mass="163608">MKCDEYSNCSECVDKLFIGTQCNQNCLSINCEACDLNGICIRCITNFQINLNGDCICVLGEYYLDSSNTICIQCSEQIDKCQQCDITGCLNCENGYFIVNGSCNQCMNNCISCQILSICDICKDGYFGSQCDQCHGNCKNCSGSLINECIECRDNAIQNNYQISLDSKSIFQCECDQQFYFDSNFNCQPCDTKCNNCDGGSNFDCLDCFFSQNRINQSKNCICDIANNYVDLGDDNCYLINCGYGCSDCQFNGLIYLCQTCHSNNNETNRINDPQLECPCQQGYYELSQKNCLQCPSQCSTCIPDVFNIPYCTNCSDNRDINDNCNCLIGYYISGQTCLKCPDTCLYCLSADRCVQCQSNFVLYDGKCICPLKNFANRSVCQCYQGYYMHLETDKCLPCHYKCKQCEFTSTNCILCIDNYYKPPDCICASGFYELDTKCVPCTNNCHLCKSDIECLDCSNQMNLINNQCICQTGYFNYYGYSDCNQCSLQCLECKYHQDNCVQCKYNRVLPQLCICPEGTYEIDLTSPCLNCNSICSTCEHDSINCLKCSLNRIDPPFCKCNIGYFEDEDLLCQQCNSRCRLCENSSENCLTCKLYSTIPPNCDCLDGYYYDISNGCIKCHKTCLTCNGSEEYHCLTCDNDKFLQLQNNKCECQSNYYYQDDNCLICSIDIEICQPKICGNGIKQRFEECDDGNTNNRDGCSQDCKLEQNHYCQLIPNLQIHNSIFISICTKCTQQCKVCNSSRCLQCHTGYYMTQSFDCSQCDKHCKECSGPFQKDCISCIKGIDYGFPQKCAFCEETIGLYTNGLQCASLCGDGIRKNDEKCDDGNTLNYDGCSNICQIEQEWGCQQQINTLSVCQKLNLSIATLEFKRVKDFYQSSRFGLIQFSKPMILFNSSIIQLWKQQIVNYIDHIDYDINSTTHYNQDGHLESISIEIILHKSIDFIQYQINFSNYIIYDAIDQYSLKSTILQADLLKYKQLSTQTLSTTKASKQFGSTVLFILGGIAVIGLLMGSLEFYWNVLDNLQILSYITYINVNFPYMHNQFLDIFQFARFEFTNDFFKIDIINNLDYQQNKDYPLIVEREVEYNLVINLSSILVLWFTPLILLFISKFNLFIIHRLLIKKFQNINRKQKVNSLKFLGYKVISFIQFISLKYCSSFYYTIILRIYLSSLYDLNFSIFTSAYCWLWNQSPNLIDQISFIIAMTLLLFQFSILFILSTSLKAFSYQISSKNYLQNFGSLYEGIKSNKQINRQIQFLQPLRKIMFMGALLLFFDTAIYQISLLISIQILSSLILISLNPYMNILETIKGITQEVGLSLSLSLILFYYAQDQFKITDQDTIEKLSYIHVGIYTIMLSTSLIIDLYQQFKIITNKYKYLKQISQMCQKKKINQTQESNRDLFIDLSQQNQIRLSNNQICFTNLRIQ</sequence>
<protein>
    <recommendedName>
        <fullName evidence="5">EGF-like domain-containing protein</fullName>
    </recommendedName>
</protein>
<feature type="transmembrane region" description="Helical" evidence="4">
    <location>
        <begin position="1308"/>
        <end position="1327"/>
    </location>
</feature>
<feature type="domain" description="EGF-like" evidence="5">
    <location>
        <begin position="91"/>
        <end position="132"/>
    </location>
</feature>
<dbReference type="PANTHER" id="PTHR15332:SF175">
    <property type="entry name" value="PROPROTEIN CONVERTASE SUBTILISIN_KEXIN TYPE 5-LIKE"/>
    <property type="match status" value="1"/>
</dbReference>
<feature type="domain" description="EGF-like" evidence="5">
    <location>
        <begin position="248"/>
        <end position="293"/>
    </location>
</feature>
<feature type="domain" description="EGF-like" evidence="5">
    <location>
        <begin position="140"/>
        <end position="188"/>
    </location>
</feature>
<gene>
    <name evidence="6" type="ORF">PPRIM_AZ9-3.1.T0080166</name>
</gene>
<feature type="domain" description="EGF-like" evidence="5">
    <location>
        <begin position="732"/>
        <end position="761"/>
    </location>
</feature>
<feature type="domain" description="EGF-like" evidence="5">
    <location>
        <begin position="33"/>
        <end position="72"/>
    </location>
</feature>
<dbReference type="SMART" id="SM00261">
    <property type="entry name" value="FU"/>
    <property type="match status" value="12"/>
</dbReference>